<comment type="caution">
    <text evidence="2">The sequence shown here is derived from an EMBL/GenBank/DDBJ whole genome shotgun (WGS) entry which is preliminary data.</text>
</comment>
<evidence type="ECO:0000313" key="3">
    <source>
        <dbReference type="Proteomes" id="UP001529510"/>
    </source>
</evidence>
<feature type="non-terminal residue" evidence="2">
    <location>
        <position position="52"/>
    </location>
</feature>
<proteinExistence type="predicted"/>
<sequence>LQRPGVEDVEVLKKELVQVQTLMDSMTREREEESERLKSQYEQLQANFTTSE</sequence>
<feature type="coiled-coil region" evidence="1">
    <location>
        <begin position="9"/>
        <end position="47"/>
    </location>
</feature>
<organism evidence="2 3">
    <name type="scientific">Cirrhinus mrigala</name>
    <name type="common">Mrigala</name>
    <dbReference type="NCBI Taxonomy" id="683832"/>
    <lineage>
        <taxon>Eukaryota</taxon>
        <taxon>Metazoa</taxon>
        <taxon>Chordata</taxon>
        <taxon>Craniata</taxon>
        <taxon>Vertebrata</taxon>
        <taxon>Euteleostomi</taxon>
        <taxon>Actinopterygii</taxon>
        <taxon>Neopterygii</taxon>
        <taxon>Teleostei</taxon>
        <taxon>Ostariophysi</taxon>
        <taxon>Cypriniformes</taxon>
        <taxon>Cyprinidae</taxon>
        <taxon>Labeoninae</taxon>
        <taxon>Labeonini</taxon>
        <taxon>Cirrhinus</taxon>
    </lineage>
</organism>
<dbReference type="EMBL" id="JAMKFB020000018">
    <property type="protein sequence ID" value="KAL0167875.1"/>
    <property type="molecule type" value="Genomic_DNA"/>
</dbReference>
<feature type="non-terminal residue" evidence="2">
    <location>
        <position position="1"/>
    </location>
</feature>
<evidence type="ECO:0000313" key="2">
    <source>
        <dbReference type="EMBL" id="KAL0167875.1"/>
    </source>
</evidence>
<keyword evidence="1" id="KW-0175">Coiled coil</keyword>
<keyword evidence="3" id="KW-1185">Reference proteome</keyword>
<dbReference type="AlphaFoldDB" id="A0ABD0P2T3"/>
<evidence type="ECO:0000256" key="1">
    <source>
        <dbReference type="SAM" id="Coils"/>
    </source>
</evidence>
<dbReference type="Proteomes" id="UP001529510">
    <property type="component" value="Unassembled WGS sequence"/>
</dbReference>
<protein>
    <submittedName>
        <fullName evidence="2">Uncharacterized protein</fullName>
    </submittedName>
</protein>
<accession>A0ABD0P2T3</accession>
<name>A0ABD0P2T3_CIRMR</name>
<reference evidence="2 3" key="1">
    <citation type="submission" date="2024-05" db="EMBL/GenBank/DDBJ databases">
        <title>Genome sequencing and assembly of Indian major carp, Cirrhinus mrigala (Hamilton, 1822).</title>
        <authorList>
            <person name="Mohindra V."/>
            <person name="Chowdhury L.M."/>
            <person name="Lal K."/>
            <person name="Jena J.K."/>
        </authorList>
    </citation>
    <scope>NUCLEOTIDE SEQUENCE [LARGE SCALE GENOMIC DNA]</scope>
    <source>
        <strain evidence="2">CM1030</strain>
        <tissue evidence="2">Blood</tissue>
    </source>
</reference>
<gene>
    <name evidence="2" type="ORF">M9458_036097</name>
</gene>